<proteinExistence type="inferred from homology"/>
<feature type="non-terminal residue" evidence="12">
    <location>
        <position position="682"/>
    </location>
</feature>
<dbReference type="PANTHER" id="PTHR18968:SF13">
    <property type="entry name" value="ACETOLACTATE SYNTHASE CATALYTIC SUBUNIT, MITOCHONDRIAL"/>
    <property type="match status" value="1"/>
</dbReference>
<dbReference type="SUPFAM" id="SSF52467">
    <property type="entry name" value="DHS-like NAD/FAD-binding domain"/>
    <property type="match status" value="1"/>
</dbReference>
<dbReference type="SUPFAM" id="SSF52518">
    <property type="entry name" value="Thiamin diphosphate-binding fold (THDP-binding)"/>
    <property type="match status" value="2"/>
</dbReference>
<sequence length="682" mass="74036">MTNPDSKYVGLTGGEIVRDMIIEHGVEQVFGYPGGAINPVFDAIYGEKKFNFVLPRHEQNGGHMAEGYYMACGKPAVLIVTSGPGTTNTVTALSDAYSDGIPIIMIAGQVPTKDFKTAAFQEIDTDAITEPITKWTTTVTDVADLPTVINKAFDIALSGRPGPVVISLPEDVGLSVLTTIKDHSPVSSAKNLEDSLLPMEAREAIEKAANLLNNAERPVLLAGKGVLSGPDGPKLLKEIAELADVPVATTLLGLGAFDELDPKSLHMIGMYGGFHSNRAVQVADLIIVLGARLDERATSTASLFAAGAQDAAKHGKGGIVQFEINPENINKRVQVDVAVLGDVVKGMQFLLKKLKKNEHKDWLAQCARYKQEYPFYYETLDVDQDKLRGPAVLMELDRQLERIKDKVIITTGVGQHQMWACQLMKWRFPHTLISSGGQGTMGFGLPAAIGAKMANPEKMVIDIDGDGSLGMSVMEMATAVQFKIPVKILLIENNFLGMIKENEDVSHSHYSHCDLAIRSTSKSTIKQAIKEFLEEDGPVLLDAVCDPNTWCIRHLTTSTTDPSAAKPDGFAIGSISKRDRSGSGDEATPVYPVKHPTMSYAGAAKGRPAAQTVDESIYHWYTGGEKQKLKKLCMGGSECKIGCSWDQFGDNASDAVESICRQLFDLRMTMQHDRPSKSTYYI</sequence>
<dbReference type="AlphaFoldDB" id="A0A2T9ZAD3"/>
<name>A0A2T9ZAD3_9FUNG</name>
<dbReference type="InterPro" id="IPR012001">
    <property type="entry name" value="Thiamin_PyroP_enz_TPP-bd_dom"/>
</dbReference>
<dbReference type="InterPro" id="IPR029035">
    <property type="entry name" value="DHS-like_NAD/FAD-binding_dom"/>
</dbReference>
<dbReference type="EC" id="2.2.1.6" evidence="5"/>
<protein>
    <recommendedName>
        <fullName evidence="5">acetolactate synthase</fullName>
        <ecNumber evidence="5">2.2.1.6</ecNumber>
    </recommendedName>
</protein>
<dbReference type="Proteomes" id="UP000245609">
    <property type="component" value="Unassembled WGS sequence"/>
</dbReference>
<keyword evidence="6 8" id="KW-0786">Thiamine pyrophosphate</keyword>
<dbReference type="EMBL" id="MBFS01000997">
    <property type="protein sequence ID" value="PVV01548.1"/>
    <property type="molecule type" value="Genomic_DNA"/>
</dbReference>
<keyword evidence="13" id="KW-1185">Reference proteome</keyword>
<organism evidence="12 13">
    <name type="scientific">Smittium megazygosporum</name>
    <dbReference type="NCBI Taxonomy" id="133381"/>
    <lineage>
        <taxon>Eukaryota</taxon>
        <taxon>Fungi</taxon>
        <taxon>Fungi incertae sedis</taxon>
        <taxon>Zoopagomycota</taxon>
        <taxon>Kickxellomycotina</taxon>
        <taxon>Harpellomycetes</taxon>
        <taxon>Harpellales</taxon>
        <taxon>Legeriomycetaceae</taxon>
        <taxon>Smittium</taxon>
    </lineage>
</organism>
<feature type="domain" description="Thiamine pyrophosphate enzyme N-terminal TPP-binding" evidence="11">
    <location>
        <begin position="12"/>
        <end position="126"/>
    </location>
</feature>
<keyword evidence="7" id="KW-0100">Branched-chain amino acid biosynthesis</keyword>
<dbReference type="InterPro" id="IPR011766">
    <property type="entry name" value="TPP_enzyme_TPP-bd"/>
</dbReference>
<evidence type="ECO:0000256" key="1">
    <source>
        <dbReference type="ARBA" id="ARBA00001964"/>
    </source>
</evidence>
<evidence type="ECO:0000256" key="5">
    <source>
        <dbReference type="ARBA" id="ARBA00013145"/>
    </source>
</evidence>
<evidence type="ECO:0000256" key="7">
    <source>
        <dbReference type="ARBA" id="ARBA00023304"/>
    </source>
</evidence>
<evidence type="ECO:0000259" key="11">
    <source>
        <dbReference type="Pfam" id="PF02776"/>
    </source>
</evidence>
<dbReference type="GO" id="GO:0005948">
    <property type="term" value="C:acetolactate synthase complex"/>
    <property type="evidence" value="ECO:0007669"/>
    <property type="project" value="TreeGrafter"/>
</dbReference>
<dbReference type="STRING" id="133381.A0A2T9ZAD3"/>
<feature type="domain" description="Thiamine pyrophosphate enzyme central" evidence="9">
    <location>
        <begin position="205"/>
        <end position="346"/>
    </location>
</feature>
<dbReference type="InterPro" id="IPR012000">
    <property type="entry name" value="Thiamin_PyroP_enz_cen_dom"/>
</dbReference>
<dbReference type="Gene3D" id="3.40.50.1220">
    <property type="entry name" value="TPP-binding domain"/>
    <property type="match status" value="1"/>
</dbReference>
<comment type="pathway">
    <text evidence="3">Amino-acid biosynthesis; L-valine biosynthesis; L-valine from pyruvate: step 1/4.</text>
</comment>
<evidence type="ECO:0000313" key="12">
    <source>
        <dbReference type="EMBL" id="PVV01548.1"/>
    </source>
</evidence>
<dbReference type="Gene3D" id="3.40.50.970">
    <property type="match status" value="2"/>
</dbReference>
<comment type="caution">
    <text evidence="12">The sequence shown here is derived from an EMBL/GenBank/DDBJ whole genome shotgun (WGS) entry which is preliminary data.</text>
</comment>
<evidence type="ECO:0000256" key="6">
    <source>
        <dbReference type="ARBA" id="ARBA00023052"/>
    </source>
</evidence>
<evidence type="ECO:0000256" key="4">
    <source>
        <dbReference type="ARBA" id="ARBA00007812"/>
    </source>
</evidence>
<evidence type="ECO:0000256" key="8">
    <source>
        <dbReference type="RuleBase" id="RU362132"/>
    </source>
</evidence>
<comment type="similarity">
    <text evidence="4 8">Belongs to the TPP enzyme family.</text>
</comment>
<dbReference type="Pfam" id="PF00205">
    <property type="entry name" value="TPP_enzyme_M"/>
    <property type="match status" value="1"/>
</dbReference>
<dbReference type="GO" id="GO:0009097">
    <property type="term" value="P:isoleucine biosynthetic process"/>
    <property type="evidence" value="ECO:0007669"/>
    <property type="project" value="TreeGrafter"/>
</dbReference>
<evidence type="ECO:0000259" key="9">
    <source>
        <dbReference type="Pfam" id="PF00205"/>
    </source>
</evidence>
<dbReference type="InterPro" id="IPR045229">
    <property type="entry name" value="TPP_enz"/>
</dbReference>
<gene>
    <name evidence="12" type="ORF">BB560_004030</name>
</gene>
<evidence type="ECO:0000256" key="2">
    <source>
        <dbReference type="ARBA" id="ARBA00004974"/>
    </source>
</evidence>
<dbReference type="Pfam" id="PF02776">
    <property type="entry name" value="TPP_enzyme_N"/>
    <property type="match status" value="1"/>
</dbReference>
<comment type="pathway">
    <text evidence="2">Amino-acid biosynthesis; L-isoleucine biosynthesis; L-isoleucine from 2-oxobutanoate: step 1/4.</text>
</comment>
<dbReference type="InterPro" id="IPR000399">
    <property type="entry name" value="TPP-bd_CS"/>
</dbReference>
<dbReference type="Pfam" id="PF02775">
    <property type="entry name" value="TPP_enzyme_C"/>
    <property type="match status" value="1"/>
</dbReference>
<evidence type="ECO:0000313" key="13">
    <source>
        <dbReference type="Proteomes" id="UP000245609"/>
    </source>
</evidence>
<dbReference type="InterPro" id="IPR029061">
    <property type="entry name" value="THDP-binding"/>
</dbReference>
<keyword evidence="7" id="KW-0028">Amino-acid biosynthesis</keyword>
<dbReference type="PANTHER" id="PTHR18968">
    <property type="entry name" value="THIAMINE PYROPHOSPHATE ENZYMES"/>
    <property type="match status" value="1"/>
</dbReference>
<dbReference type="GO" id="GO:0009099">
    <property type="term" value="P:L-valine biosynthetic process"/>
    <property type="evidence" value="ECO:0007669"/>
    <property type="project" value="TreeGrafter"/>
</dbReference>
<accession>A0A2T9ZAD3</accession>
<dbReference type="CDD" id="cd07035">
    <property type="entry name" value="TPP_PYR_POX_like"/>
    <property type="match status" value="1"/>
</dbReference>
<feature type="domain" description="Thiamine pyrophosphate enzyme TPP-binding" evidence="10">
    <location>
        <begin position="412"/>
        <end position="542"/>
    </location>
</feature>
<dbReference type="OrthoDB" id="16262at2759"/>
<dbReference type="GO" id="GO:0005739">
    <property type="term" value="C:mitochondrion"/>
    <property type="evidence" value="ECO:0007669"/>
    <property type="project" value="TreeGrafter"/>
</dbReference>
<dbReference type="PROSITE" id="PS00187">
    <property type="entry name" value="TPP_ENZYMES"/>
    <property type="match status" value="1"/>
</dbReference>
<dbReference type="GO" id="GO:0050660">
    <property type="term" value="F:flavin adenine dinucleotide binding"/>
    <property type="evidence" value="ECO:0007669"/>
    <property type="project" value="TreeGrafter"/>
</dbReference>
<comment type="cofactor">
    <cofactor evidence="1">
        <name>thiamine diphosphate</name>
        <dbReference type="ChEBI" id="CHEBI:58937"/>
    </cofactor>
</comment>
<reference evidence="12 13" key="1">
    <citation type="journal article" date="2018" name="MBio">
        <title>Comparative Genomics Reveals the Core Gene Toolbox for the Fungus-Insect Symbiosis.</title>
        <authorList>
            <person name="Wang Y."/>
            <person name="Stata M."/>
            <person name="Wang W."/>
            <person name="Stajich J.E."/>
            <person name="White M.M."/>
            <person name="Moncalvo J.M."/>
        </authorList>
    </citation>
    <scope>NUCLEOTIDE SEQUENCE [LARGE SCALE GENOMIC DNA]</scope>
    <source>
        <strain evidence="12 13">SC-DP-2</strain>
    </source>
</reference>
<evidence type="ECO:0000256" key="3">
    <source>
        <dbReference type="ARBA" id="ARBA00005025"/>
    </source>
</evidence>
<dbReference type="GO" id="GO:0030976">
    <property type="term" value="F:thiamine pyrophosphate binding"/>
    <property type="evidence" value="ECO:0007669"/>
    <property type="project" value="InterPro"/>
</dbReference>
<dbReference type="GO" id="GO:0003984">
    <property type="term" value="F:acetolactate synthase activity"/>
    <property type="evidence" value="ECO:0007669"/>
    <property type="project" value="UniProtKB-EC"/>
</dbReference>
<evidence type="ECO:0000259" key="10">
    <source>
        <dbReference type="Pfam" id="PF02775"/>
    </source>
</evidence>
<dbReference type="FunFam" id="3.40.50.970:FF:000007">
    <property type="entry name" value="Acetolactate synthase"/>
    <property type="match status" value="1"/>
</dbReference>
<dbReference type="GO" id="GO:0000287">
    <property type="term" value="F:magnesium ion binding"/>
    <property type="evidence" value="ECO:0007669"/>
    <property type="project" value="InterPro"/>
</dbReference>
<dbReference type="FunFam" id="3.40.50.1220:FF:000008">
    <property type="entry name" value="Acetolactate synthase"/>
    <property type="match status" value="1"/>
</dbReference>